<organism evidence="1 2">
    <name type="scientific">Papaver atlanticum</name>
    <dbReference type="NCBI Taxonomy" id="357466"/>
    <lineage>
        <taxon>Eukaryota</taxon>
        <taxon>Viridiplantae</taxon>
        <taxon>Streptophyta</taxon>
        <taxon>Embryophyta</taxon>
        <taxon>Tracheophyta</taxon>
        <taxon>Spermatophyta</taxon>
        <taxon>Magnoliopsida</taxon>
        <taxon>Ranunculales</taxon>
        <taxon>Papaveraceae</taxon>
        <taxon>Papaveroideae</taxon>
        <taxon>Papaver</taxon>
    </lineage>
</organism>
<proteinExistence type="predicted"/>
<dbReference type="AlphaFoldDB" id="A0AAD4XJZ8"/>
<dbReference type="InterPro" id="IPR012340">
    <property type="entry name" value="NA-bd_OB-fold"/>
</dbReference>
<dbReference type="Proteomes" id="UP001202328">
    <property type="component" value="Unassembled WGS sequence"/>
</dbReference>
<evidence type="ECO:0000313" key="2">
    <source>
        <dbReference type="Proteomes" id="UP001202328"/>
    </source>
</evidence>
<gene>
    <name evidence="1" type="ORF">MKW98_001176</name>
</gene>
<accession>A0AAD4XJZ8</accession>
<protein>
    <recommendedName>
        <fullName evidence="3">Replication factor A C-terminal domain-containing protein</fullName>
    </recommendedName>
</protein>
<keyword evidence="2" id="KW-1185">Reference proteome</keyword>
<dbReference type="EMBL" id="JAJJMB010008870">
    <property type="protein sequence ID" value="KAI3919920.1"/>
    <property type="molecule type" value="Genomic_DNA"/>
</dbReference>
<dbReference type="SUPFAM" id="SSF50249">
    <property type="entry name" value="Nucleic acid-binding proteins"/>
    <property type="match status" value="1"/>
</dbReference>
<dbReference type="Gene3D" id="2.40.50.140">
    <property type="entry name" value="Nucleic acid-binding proteins"/>
    <property type="match status" value="1"/>
</dbReference>
<evidence type="ECO:0000313" key="1">
    <source>
        <dbReference type="EMBL" id="KAI3919920.1"/>
    </source>
</evidence>
<feature type="non-terminal residue" evidence="1">
    <location>
        <position position="1"/>
    </location>
</feature>
<comment type="caution">
    <text evidence="1">The sequence shown here is derived from an EMBL/GenBank/DDBJ whole genome shotgun (WGS) entry which is preliminary data.</text>
</comment>
<feature type="non-terminal residue" evidence="1">
    <location>
        <position position="53"/>
    </location>
</feature>
<reference evidence="1" key="1">
    <citation type="submission" date="2022-04" db="EMBL/GenBank/DDBJ databases">
        <title>A functionally conserved STORR gene fusion in Papaver species that diverged 16.8 million years ago.</title>
        <authorList>
            <person name="Catania T."/>
        </authorList>
    </citation>
    <scope>NUCLEOTIDE SEQUENCE</scope>
    <source>
        <strain evidence="1">S-188037</strain>
    </source>
</reference>
<sequence>ADNVIMCSATAINVLTESGWHYLACQRCSKKVLGEDGDLWCTKCETKIEMRTA</sequence>
<name>A0AAD4XJZ8_9MAGN</name>
<evidence type="ECO:0008006" key="3">
    <source>
        <dbReference type="Google" id="ProtNLM"/>
    </source>
</evidence>